<name>A0A5R8ZJQ0_9PSED</name>
<organism evidence="2 3">
    <name type="scientific">Pseudomonas mosselii</name>
    <dbReference type="NCBI Taxonomy" id="78327"/>
    <lineage>
        <taxon>Bacteria</taxon>
        <taxon>Pseudomonadati</taxon>
        <taxon>Pseudomonadota</taxon>
        <taxon>Gammaproteobacteria</taxon>
        <taxon>Pseudomonadales</taxon>
        <taxon>Pseudomonadaceae</taxon>
        <taxon>Pseudomonas</taxon>
    </lineage>
</organism>
<proteinExistence type="predicted"/>
<feature type="transmembrane region" description="Helical" evidence="1">
    <location>
        <begin position="12"/>
        <end position="33"/>
    </location>
</feature>
<keyword evidence="1" id="KW-0472">Membrane</keyword>
<keyword evidence="1" id="KW-0812">Transmembrane</keyword>
<keyword evidence="3" id="KW-1185">Reference proteome</keyword>
<comment type="caution">
    <text evidence="2">The sequence shown here is derived from an EMBL/GenBank/DDBJ whole genome shotgun (WGS) entry which is preliminary data.</text>
</comment>
<dbReference type="AlphaFoldDB" id="A0A5R8ZJQ0"/>
<gene>
    <name evidence="2" type="ORF">FEM01_02490</name>
</gene>
<accession>A0A5R8ZJQ0</accession>
<feature type="transmembrane region" description="Helical" evidence="1">
    <location>
        <begin position="39"/>
        <end position="62"/>
    </location>
</feature>
<protein>
    <submittedName>
        <fullName evidence="2">DUF3429 domain-containing protein</fullName>
    </submittedName>
</protein>
<dbReference type="Pfam" id="PF11911">
    <property type="entry name" value="DUF3429"/>
    <property type="match status" value="1"/>
</dbReference>
<feature type="transmembrane region" description="Helical" evidence="1">
    <location>
        <begin position="83"/>
        <end position="108"/>
    </location>
</feature>
<dbReference type="PANTHER" id="PTHR15887:SF1">
    <property type="entry name" value="TRANSMEMBRANE PROTEIN 69"/>
    <property type="match status" value="1"/>
</dbReference>
<evidence type="ECO:0000256" key="1">
    <source>
        <dbReference type="SAM" id="Phobius"/>
    </source>
</evidence>
<keyword evidence="1" id="KW-1133">Transmembrane helix</keyword>
<sequence length="151" mass="16555">MTAISTLPAARFALLGYAGLLPFLGCTALIFFYQDGRAFASLMLISYGAVILSFVGALHWAFAMALEGLAAEERRDRLRWSVVPALIGWVSLLLPAPWAYVTLVLGFVSHLKQDRKLLESVPGWYPSMRAHLTVVASVCLLLSAVVVFIDR</sequence>
<dbReference type="EMBL" id="VAUO01000001">
    <property type="protein sequence ID" value="TLP65066.1"/>
    <property type="molecule type" value="Genomic_DNA"/>
</dbReference>
<reference evidence="2 3" key="1">
    <citation type="submission" date="2019-05" db="EMBL/GenBank/DDBJ databases">
        <title>Pseudomonas sp. SC006 isolated from lettuce that can produce HBGAs.</title>
        <authorList>
            <person name="Wang D."/>
            <person name="Liao N."/>
            <person name="Liu D."/>
            <person name="Zhang Z."/>
            <person name="Zou S."/>
        </authorList>
    </citation>
    <scope>NUCLEOTIDE SEQUENCE [LARGE SCALE GENOMIC DNA]</scope>
    <source>
        <strain evidence="2 3">SC006</strain>
    </source>
</reference>
<dbReference type="Proteomes" id="UP000309819">
    <property type="component" value="Unassembled WGS sequence"/>
</dbReference>
<evidence type="ECO:0000313" key="3">
    <source>
        <dbReference type="Proteomes" id="UP000309819"/>
    </source>
</evidence>
<feature type="transmembrane region" description="Helical" evidence="1">
    <location>
        <begin position="128"/>
        <end position="149"/>
    </location>
</feature>
<dbReference type="RefSeq" id="WP_138217698.1">
    <property type="nucleotide sequence ID" value="NZ_VAUO01000001.1"/>
</dbReference>
<dbReference type="InterPro" id="IPR021836">
    <property type="entry name" value="DUF3429"/>
</dbReference>
<dbReference type="OrthoDB" id="8591832at2"/>
<dbReference type="PANTHER" id="PTHR15887">
    <property type="entry name" value="TRANSMEMBRANE PROTEIN 69"/>
    <property type="match status" value="1"/>
</dbReference>
<evidence type="ECO:0000313" key="2">
    <source>
        <dbReference type="EMBL" id="TLP65066.1"/>
    </source>
</evidence>